<evidence type="ECO:0000313" key="2">
    <source>
        <dbReference type="Proteomes" id="UP000887458"/>
    </source>
</evidence>
<proteinExistence type="predicted"/>
<dbReference type="Proteomes" id="UP000887458">
    <property type="component" value="Unassembled WGS sequence"/>
</dbReference>
<gene>
    <name evidence="1" type="ORF">DERP_014798</name>
</gene>
<organism evidence="1 2">
    <name type="scientific">Dermatophagoides pteronyssinus</name>
    <name type="common">European house dust mite</name>
    <dbReference type="NCBI Taxonomy" id="6956"/>
    <lineage>
        <taxon>Eukaryota</taxon>
        <taxon>Metazoa</taxon>
        <taxon>Ecdysozoa</taxon>
        <taxon>Arthropoda</taxon>
        <taxon>Chelicerata</taxon>
        <taxon>Arachnida</taxon>
        <taxon>Acari</taxon>
        <taxon>Acariformes</taxon>
        <taxon>Sarcoptiformes</taxon>
        <taxon>Astigmata</taxon>
        <taxon>Psoroptidia</taxon>
        <taxon>Analgoidea</taxon>
        <taxon>Pyroglyphidae</taxon>
        <taxon>Dermatophagoidinae</taxon>
        <taxon>Dermatophagoides</taxon>
    </lineage>
</organism>
<evidence type="ECO:0000313" key="1">
    <source>
        <dbReference type="EMBL" id="KAH9416747.1"/>
    </source>
</evidence>
<sequence length="67" mass="7889">MNPCTKNSDNFIENLDQIQIPNINLNAFHIINIDNDSNESTIDVNDSINENLNCLMNIWQYIRKFFK</sequence>
<comment type="caution">
    <text evidence="1">The sequence shown here is derived from an EMBL/GenBank/DDBJ whole genome shotgun (WGS) entry which is preliminary data.</text>
</comment>
<name>A0ABQ8J2L3_DERPT</name>
<accession>A0ABQ8J2L3</accession>
<protein>
    <submittedName>
        <fullName evidence="1">Uncharacterized protein</fullName>
    </submittedName>
</protein>
<reference evidence="1 2" key="1">
    <citation type="journal article" date="2018" name="J. Allergy Clin. Immunol.">
        <title>High-quality assembly of Dermatophagoides pteronyssinus genome and transcriptome reveals a wide range of novel allergens.</title>
        <authorList>
            <person name="Liu X.Y."/>
            <person name="Yang K.Y."/>
            <person name="Wang M.Q."/>
            <person name="Kwok J.S."/>
            <person name="Zeng X."/>
            <person name="Yang Z."/>
            <person name="Xiao X.J."/>
            <person name="Lau C.P."/>
            <person name="Li Y."/>
            <person name="Huang Z.M."/>
            <person name="Ba J.G."/>
            <person name="Yim A.K."/>
            <person name="Ouyang C.Y."/>
            <person name="Ngai S.M."/>
            <person name="Chan T.F."/>
            <person name="Leung E.L."/>
            <person name="Liu L."/>
            <person name="Liu Z.G."/>
            <person name="Tsui S.K."/>
        </authorList>
    </citation>
    <scope>NUCLEOTIDE SEQUENCE [LARGE SCALE GENOMIC DNA]</scope>
    <source>
        <strain evidence="1">Derp</strain>
    </source>
</reference>
<dbReference type="EMBL" id="NJHN03000087">
    <property type="protein sequence ID" value="KAH9416747.1"/>
    <property type="molecule type" value="Genomic_DNA"/>
</dbReference>
<keyword evidence="2" id="KW-1185">Reference proteome</keyword>
<reference evidence="1 2" key="2">
    <citation type="journal article" date="2022" name="Mol. Biol. Evol.">
        <title>Comparative Genomics Reveals Insights into the Divergent Evolution of Astigmatic Mites and Household Pest Adaptations.</title>
        <authorList>
            <person name="Xiong Q."/>
            <person name="Wan A.T."/>
            <person name="Liu X."/>
            <person name="Fung C.S."/>
            <person name="Xiao X."/>
            <person name="Malainual N."/>
            <person name="Hou J."/>
            <person name="Wang L."/>
            <person name="Wang M."/>
            <person name="Yang K.Y."/>
            <person name="Cui Y."/>
            <person name="Leung E.L."/>
            <person name="Nong W."/>
            <person name="Shin S.K."/>
            <person name="Au S.W."/>
            <person name="Jeong K.Y."/>
            <person name="Chew F.T."/>
            <person name="Hui J.H."/>
            <person name="Leung T.F."/>
            <person name="Tungtrongchitr A."/>
            <person name="Zhong N."/>
            <person name="Liu Z."/>
            <person name="Tsui S.K."/>
        </authorList>
    </citation>
    <scope>NUCLEOTIDE SEQUENCE [LARGE SCALE GENOMIC DNA]</scope>
    <source>
        <strain evidence="1">Derp</strain>
    </source>
</reference>